<protein>
    <recommendedName>
        <fullName evidence="1">DUF3828 domain-containing protein</fullName>
    </recommendedName>
</protein>
<organism evidence="2 3">
    <name type="scientific">Komagataeibacter saccharivorans</name>
    <dbReference type="NCBI Taxonomy" id="265959"/>
    <lineage>
        <taxon>Bacteria</taxon>
        <taxon>Pseudomonadati</taxon>
        <taxon>Pseudomonadota</taxon>
        <taxon>Alphaproteobacteria</taxon>
        <taxon>Acetobacterales</taxon>
        <taxon>Acetobacteraceae</taxon>
        <taxon>Komagataeibacter</taxon>
    </lineage>
</organism>
<dbReference type="Proteomes" id="UP000264120">
    <property type="component" value="Chromosome"/>
</dbReference>
<feature type="domain" description="DUF3828" evidence="1">
    <location>
        <begin position="100"/>
        <end position="229"/>
    </location>
</feature>
<gene>
    <name evidence="2" type="ORF">CD178_00005</name>
</gene>
<dbReference type="KEGG" id="ksc:CD178_00005"/>
<reference evidence="2 3" key="1">
    <citation type="submission" date="2017-08" db="EMBL/GenBank/DDBJ databases">
        <title>Complete genome sequence of Gluconacetobacter saccharivorans CV1 isolated from Fermented Vinegar.</title>
        <authorList>
            <person name="Kim S.-Y."/>
        </authorList>
    </citation>
    <scope>NUCLEOTIDE SEQUENCE [LARGE SCALE GENOMIC DNA]</scope>
    <source>
        <strain evidence="2 3">CV1</strain>
    </source>
</reference>
<dbReference type="Pfam" id="PF12883">
    <property type="entry name" value="DUF3828"/>
    <property type="match status" value="1"/>
</dbReference>
<evidence type="ECO:0000259" key="1">
    <source>
        <dbReference type="Pfam" id="PF12883"/>
    </source>
</evidence>
<name>A0A347W7K2_9PROT</name>
<dbReference type="InterPro" id="IPR024289">
    <property type="entry name" value="DUF3828"/>
</dbReference>
<evidence type="ECO:0000313" key="3">
    <source>
        <dbReference type="Proteomes" id="UP000264120"/>
    </source>
</evidence>
<dbReference type="Gene3D" id="3.10.450.50">
    <property type="match status" value="1"/>
</dbReference>
<sequence length="241" mass="27756">MAHLSKHQVFVRFHQRDHFGSEMSPLSNLSQDIQLDICVCLMVVFGYRILNNCADYILGQRIAMKSQVIKFIDIHNQLKMLSVSIFVFFPFWAYAQNGKPEQKVLEFYQKYMTACAQPSMDEPNRELDGLFCNMDIKNYVTSQLYKKIIHAYKTGVYGDLAGDRDYFTHTQDSSVEWTPGMKATKIKENSNNAVVRLFMSFPSGAGDPLAVCVRLHRESSVWKIYQVDSSLYTDLPNCKDK</sequence>
<dbReference type="AlphaFoldDB" id="A0A347W7K2"/>
<proteinExistence type="predicted"/>
<accession>A0A347W7K2</accession>
<keyword evidence="3" id="KW-1185">Reference proteome</keyword>
<evidence type="ECO:0000313" key="2">
    <source>
        <dbReference type="EMBL" id="AXY20845.1"/>
    </source>
</evidence>
<dbReference type="EMBL" id="CP023036">
    <property type="protein sequence ID" value="AXY20845.1"/>
    <property type="molecule type" value="Genomic_DNA"/>
</dbReference>